<accession>A0AA39J1S3</accession>
<reference evidence="2" key="1">
    <citation type="submission" date="2023-06" db="EMBL/GenBank/DDBJ databases">
        <authorList>
            <consortium name="Lawrence Berkeley National Laboratory"/>
            <person name="Ahrendt S."/>
            <person name="Sahu N."/>
            <person name="Indic B."/>
            <person name="Wong-Bajracharya J."/>
            <person name="Merenyi Z."/>
            <person name="Ke H.-M."/>
            <person name="Monk M."/>
            <person name="Kocsube S."/>
            <person name="Drula E."/>
            <person name="Lipzen A."/>
            <person name="Balint B."/>
            <person name="Henrissat B."/>
            <person name="Andreopoulos B."/>
            <person name="Martin F.M."/>
            <person name="Harder C.B."/>
            <person name="Rigling D."/>
            <person name="Ford K.L."/>
            <person name="Foster G.D."/>
            <person name="Pangilinan J."/>
            <person name="Papanicolaou A."/>
            <person name="Barry K."/>
            <person name="LaButti K."/>
            <person name="Viragh M."/>
            <person name="Koriabine M."/>
            <person name="Yan M."/>
            <person name="Riley R."/>
            <person name="Champramary S."/>
            <person name="Plett K.L."/>
            <person name="Tsai I.J."/>
            <person name="Slot J."/>
            <person name="Sipos G."/>
            <person name="Plett J."/>
            <person name="Nagy L.G."/>
            <person name="Grigoriev I.V."/>
        </authorList>
    </citation>
    <scope>NUCLEOTIDE SEQUENCE</scope>
    <source>
        <strain evidence="2">FPL87.14</strain>
    </source>
</reference>
<name>A0AA39J1S3_9AGAR</name>
<evidence type="ECO:0000313" key="2">
    <source>
        <dbReference type="EMBL" id="KAK0433239.1"/>
    </source>
</evidence>
<feature type="region of interest" description="Disordered" evidence="1">
    <location>
        <begin position="159"/>
        <end position="180"/>
    </location>
</feature>
<organism evidence="2 3">
    <name type="scientific">Armillaria borealis</name>
    <dbReference type="NCBI Taxonomy" id="47425"/>
    <lineage>
        <taxon>Eukaryota</taxon>
        <taxon>Fungi</taxon>
        <taxon>Dikarya</taxon>
        <taxon>Basidiomycota</taxon>
        <taxon>Agaricomycotina</taxon>
        <taxon>Agaricomycetes</taxon>
        <taxon>Agaricomycetidae</taxon>
        <taxon>Agaricales</taxon>
        <taxon>Marasmiineae</taxon>
        <taxon>Physalacriaceae</taxon>
        <taxon>Armillaria</taxon>
    </lineage>
</organism>
<comment type="caution">
    <text evidence="2">The sequence shown here is derived from an EMBL/GenBank/DDBJ whole genome shotgun (WGS) entry which is preliminary data.</text>
</comment>
<proteinExistence type="predicted"/>
<dbReference type="Proteomes" id="UP001175226">
    <property type="component" value="Unassembled WGS sequence"/>
</dbReference>
<protein>
    <submittedName>
        <fullName evidence="2">Uncharacterized protein</fullName>
    </submittedName>
</protein>
<evidence type="ECO:0000256" key="1">
    <source>
        <dbReference type="SAM" id="MobiDB-lite"/>
    </source>
</evidence>
<gene>
    <name evidence="2" type="ORF">EV421DRAFT_1910235</name>
</gene>
<keyword evidence="3" id="KW-1185">Reference proteome</keyword>
<evidence type="ECO:0000313" key="3">
    <source>
        <dbReference type="Proteomes" id="UP001175226"/>
    </source>
</evidence>
<sequence>MNICVRRTRGKQVEEIDRHIRLHKYQEIIRYKLKESEGHVFVQWSQSNKRPLVNFRYKLASQYGGLEVPVSEIRDWTYTLINLFGYGNVMSFRDKAMENPLNERAVLLLACEGEVLRNHAAVSDRVTAWRNNVAVVPSHAPPIHPFDLQRRVFSFLNDEPYTPGEPPDDAPTLDAREYES</sequence>
<dbReference type="AlphaFoldDB" id="A0AA39J1S3"/>
<dbReference type="EMBL" id="JAUEPT010000083">
    <property type="protein sequence ID" value="KAK0433239.1"/>
    <property type="molecule type" value="Genomic_DNA"/>
</dbReference>